<dbReference type="UniPathway" id="UPA00222"/>
<dbReference type="Proteomes" id="UP000243052">
    <property type="component" value="Chromosome v"/>
</dbReference>
<comment type="pathway">
    <text evidence="3">Sphingolipid metabolism.</text>
</comment>
<dbReference type="STRING" id="45286.A0A0X8HTP0"/>
<evidence type="ECO:0000256" key="11">
    <source>
        <dbReference type="ARBA" id="ARBA00023136"/>
    </source>
</evidence>
<comment type="similarity">
    <text evidence="4">Belongs to the glycosyltransferase 2 family.</text>
</comment>
<comment type="subcellular location">
    <subcellularLocation>
        <location evidence="1">Membrane</location>
        <topology evidence="1">Multi-pass membrane protein</topology>
    </subcellularLocation>
</comment>
<dbReference type="SUPFAM" id="SSF53448">
    <property type="entry name" value="Nucleotide-diphospho-sugar transferases"/>
    <property type="match status" value="1"/>
</dbReference>
<name>A0A0X8HTP0_9SACH</name>
<gene>
    <name evidence="16" type="ORF">AW171_hschr53194</name>
</gene>
<dbReference type="Pfam" id="PF13506">
    <property type="entry name" value="Glyco_transf_21"/>
    <property type="match status" value="1"/>
</dbReference>
<dbReference type="InterPro" id="IPR025993">
    <property type="entry name" value="Ceramide_glucosylTrfase"/>
</dbReference>
<dbReference type="EC" id="2.4.1.80" evidence="5"/>
<keyword evidence="8" id="KW-0808">Transferase</keyword>
<dbReference type="InterPro" id="IPR029044">
    <property type="entry name" value="Nucleotide-diphossugar_trans"/>
</dbReference>
<evidence type="ECO:0000256" key="7">
    <source>
        <dbReference type="ARBA" id="ARBA00022676"/>
    </source>
</evidence>
<dbReference type="GO" id="GO:0008120">
    <property type="term" value="F:ceramide glucosyltransferase activity"/>
    <property type="evidence" value="ECO:0007669"/>
    <property type="project" value="UniProtKB-EC"/>
</dbReference>
<dbReference type="EMBL" id="CP014245">
    <property type="protein sequence ID" value="AMD21259.1"/>
    <property type="molecule type" value="Genomic_DNA"/>
</dbReference>
<protein>
    <recommendedName>
        <fullName evidence="6">Ceramide glucosyltransferase</fullName>
        <ecNumber evidence="5">2.4.1.80</ecNumber>
    </recommendedName>
    <alternativeName>
        <fullName evidence="13">Glucosylceramide synthase</fullName>
    </alternativeName>
    <alternativeName>
        <fullName evidence="14">UDP-glucose ceramide glucosyltransferase</fullName>
    </alternativeName>
    <alternativeName>
        <fullName evidence="12">UDP-glucose:N-acylsphingosine D-glucosyltransferase</fullName>
    </alternativeName>
</protein>
<evidence type="ECO:0000256" key="13">
    <source>
        <dbReference type="ARBA" id="ARBA00031543"/>
    </source>
</evidence>
<evidence type="ECO:0000256" key="9">
    <source>
        <dbReference type="ARBA" id="ARBA00022692"/>
    </source>
</evidence>
<dbReference type="OrthoDB" id="1483400at2759"/>
<evidence type="ECO:0000256" key="6">
    <source>
        <dbReference type="ARBA" id="ARBA00019988"/>
    </source>
</evidence>
<evidence type="ECO:0000256" key="2">
    <source>
        <dbReference type="ARBA" id="ARBA00004760"/>
    </source>
</evidence>
<dbReference type="RefSeq" id="XP_017988255.1">
    <property type="nucleotide sequence ID" value="XM_018132464.1"/>
</dbReference>
<dbReference type="Gene3D" id="3.90.550.10">
    <property type="entry name" value="Spore Coat Polysaccharide Biosynthesis Protein SpsA, Chain A"/>
    <property type="match status" value="1"/>
</dbReference>
<keyword evidence="10 15" id="KW-1133">Transmembrane helix</keyword>
<keyword evidence="11 15" id="KW-0472">Membrane</keyword>
<dbReference type="AlphaFoldDB" id="A0A0X8HTP0"/>
<keyword evidence="9 15" id="KW-0812">Transmembrane</keyword>
<sequence>MSAYVKLFAEEVSDEKVINLEEVKWYLSCLFGLWYVFVLTVVSYGWLEIITKFRNRGHNDRLEEADKEPVTIIRPCKGVDAEMEACLESSILQDYPRDKIEVIFAVSNVDDATGPISIIKSLLAKYPGYDIKLLIGEDDYGINPKVNNLTKAYMLAKHDIIWIMDSNVWSLPKTLSQSVASLQFSLDNGRKTKRPVVLTHHLPVGISLRSELIGDRLEETFLSTAHCKLYVAINKLSLLPCVNGKSNLFRRSALDEAVHMIGEGKIGNAFKDKAEIEYAKKISTSRDAVSLSGNKCVEITFDGSFQERIVHIPTKQPNHGIGFFARYYGEDNMIGTALWESSHGRTAMIGHSVYQPLDSKTNKLSFSNYVNRRVRWIRVRKYMDLLPTLLEPLTESILLGAIGAFGIPRIVPALAADPKKNSVLFFVLHMIIWCFMDRMQYNTLFPRDYRLDDFVNEEASLPYFLDYEFHYRYLTDWFMFWVLREALSFPIWLVAMCGSKVTWRGKEFKVNLSMPEVDVISHGALKNSKQTLVYPRLA</sequence>
<comment type="pathway">
    <text evidence="2">Lipid metabolism; sphingolipid metabolism.</text>
</comment>
<accession>A0A0X8HTP0</accession>
<reference evidence="16 17" key="1">
    <citation type="submission" date="2016-01" db="EMBL/GenBank/DDBJ databases">
        <title>Genome sequence of the yeast Holleya sinecauda.</title>
        <authorList>
            <person name="Dietrich F.S."/>
        </authorList>
    </citation>
    <scope>NUCLEOTIDE SEQUENCE [LARGE SCALE GENOMIC DNA]</scope>
    <source>
        <strain evidence="16 17">ATCC 58844</strain>
    </source>
</reference>
<evidence type="ECO:0000256" key="14">
    <source>
        <dbReference type="ARBA" id="ARBA00032575"/>
    </source>
</evidence>
<dbReference type="GO" id="GO:0006679">
    <property type="term" value="P:glucosylceramide biosynthetic process"/>
    <property type="evidence" value="ECO:0007669"/>
    <property type="project" value="TreeGrafter"/>
</dbReference>
<keyword evidence="17" id="KW-1185">Reference proteome</keyword>
<dbReference type="PANTHER" id="PTHR12726">
    <property type="entry name" value="CERAMIDE GLUCOSYLTRANSFERASE"/>
    <property type="match status" value="1"/>
</dbReference>
<evidence type="ECO:0000256" key="8">
    <source>
        <dbReference type="ARBA" id="ARBA00022679"/>
    </source>
</evidence>
<organism evidence="16 17">
    <name type="scientific">Eremothecium sinecaudum</name>
    <dbReference type="NCBI Taxonomy" id="45286"/>
    <lineage>
        <taxon>Eukaryota</taxon>
        <taxon>Fungi</taxon>
        <taxon>Dikarya</taxon>
        <taxon>Ascomycota</taxon>
        <taxon>Saccharomycotina</taxon>
        <taxon>Saccharomycetes</taxon>
        <taxon>Saccharomycetales</taxon>
        <taxon>Saccharomycetaceae</taxon>
        <taxon>Eremothecium</taxon>
    </lineage>
</organism>
<evidence type="ECO:0000256" key="12">
    <source>
        <dbReference type="ARBA" id="ARBA00031017"/>
    </source>
</evidence>
<evidence type="ECO:0000256" key="3">
    <source>
        <dbReference type="ARBA" id="ARBA00004991"/>
    </source>
</evidence>
<evidence type="ECO:0000256" key="5">
    <source>
        <dbReference type="ARBA" id="ARBA00012699"/>
    </source>
</evidence>
<evidence type="ECO:0000256" key="15">
    <source>
        <dbReference type="SAM" id="Phobius"/>
    </source>
</evidence>
<evidence type="ECO:0000256" key="10">
    <source>
        <dbReference type="ARBA" id="ARBA00022989"/>
    </source>
</evidence>
<dbReference type="GeneID" id="28724537"/>
<evidence type="ECO:0000313" key="16">
    <source>
        <dbReference type="EMBL" id="AMD21259.1"/>
    </source>
</evidence>
<evidence type="ECO:0000256" key="1">
    <source>
        <dbReference type="ARBA" id="ARBA00004141"/>
    </source>
</evidence>
<evidence type="ECO:0000313" key="17">
    <source>
        <dbReference type="Proteomes" id="UP000243052"/>
    </source>
</evidence>
<dbReference type="GO" id="GO:0016020">
    <property type="term" value="C:membrane"/>
    <property type="evidence" value="ECO:0007669"/>
    <property type="project" value="UniProtKB-SubCell"/>
</dbReference>
<proteinExistence type="inferred from homology"/>
<evidence type="ECO:0000256" key="4">
    <source>
        <dbReference type="ARBA" id="ARBA00006739"/>
    </source>
</evidence>
<feature type="transmembrane region" description="Helical" evidence="15">
    <location>
        <begin position="25"/>
        <end position="47"/>
    </location>
</feature>
<keyword evidence="7" id="KW-0328">Glycosyltransferase</keyword>
<dbReference type="PANTHER" id="PTHR12726:SF0">
    <property type="entry name" value="CERAMIDE GLUCOSYLTRANSFERASE"/>
    <property type="match status" value="1"/>
</dbReference>